<name>A0A1F5L8A0_PENAI</name>
<evidence type="ECO:0000313" key="3">
    <source>
        <dbReference type="EMBL" id="OGE49179.1"/>
    </source>
</evidence>
<evidence type="ECO:0000256" key="1">
    <source>
        <dbReference type="ARBA" id="ARBA00004123"/>
    </source>
</evidence>
<comment type="caution">
    <text evidence="3">The sequence shown here is derived from an EMBL/GenBank/DDBJ whole genome shotgun (WGS) entry which is preliminary data.</text>
</comment>
<dbReference type="Pfam" id="PF11951">
    <property type="entry name" value="Fungal_trans_2"/>
    <property type="match status" value="1"/>
</dbReference>
<keyword evidence="2" id="KW-0539">Nucleus</keyword>
<evidence type="ECO:0000256" key="2">
    <source>
        <dbReference type="ARBA" id="ARBA00023242"/>
    </source>
</evidence>
<accession>A0A1F5L8A0</accession>
<dbReference type="PANTHER" id="PTHR37534">
    <property type="entry name" value="TRANSCRIPTIONAL ACTIVATOR PROTEIN UGA3"/>
    <property type="match status" value="1"/>
</dbReference>
<dbReference type="GO" id="GO:0045944">
    <property type="term" value="P:positive regulation of transcription by RNA polymerase II"/>
    <property type="evidence" value="ECO:0007669"/>
    <property type="project" value="TreeGrafter"/>
</dbReference>
<dbReference type="GeneID" id="34580323"/>
<evidence type="ECO:0000313" key="4">
    <source>
        <dbReference type="Proteomes" id="UP000177622"/>
    </source>
</evidence>
<keyword evidence="4" id="KW-1185">Reference proteome</keyword>
<comment type="subcellular location">
    <subcellularLocation>
        <location evidence="1">Nucleus</location>
    </subcellularLocation>
</comment>
<dbReference type="EMBL" id="LXJU01000023">
    <property type="protein sequence ID" value="OGE49179.1"/>
    <property type="molecule type" value="Genomic_DNA"/>
</dbReference>
<organism evidence="3 4">
    <name type="scientific">Penicillium arizonense</name>
    <dbReference type="NCBI Taxonomy" id="1835702"/>
    <lineage>
        <taxon>Eukaryota</taxon>
        <taxon>Fungi</taxon>
        <taxon>Dikarya</taxon>
        <taxon>Ascomycota</taxon>
        <taxon>Pezizomycotina</taxon>
        <taxon>Eurotiomycetes</taxon>
        <taxon>Eurotiomycetidae</taxon>
        <taxon>Eurotiales</taxon>
        <taxon>Aspergillaceae</taxon>
        <taxon>Penicillium</taxon>
    </lineage>
</organism>
<dbReference type="GO" id="GO:0003700">
    <property type="term" value="F:DNA-binding transcription factor activity"/>
    <property type="evidence" value="ECO:0007669"/>
    <property type="project" value="TreeGrafter"/>
</dbReference>
<dbReference type="InterPro" id="IPR021858">
    <property type="entry name" value="Fun_TF"/>
</dbReference>
<reference evidence="3 4" key="1">
    <citation type="journal article" date="2016" name="Sci. Rep.">
        <title>Penicillium arizonense, a new, genome sequenced fungal species, reveals a high chemical diversity in secreted metabolites.</title>
        <authorList>
            <person name="Grijseels S."/>
            <person name="Nielsen J.C."/>
            <person name="Randelovic M."/>
            <person name="Nielsen J."/>
            <person name="Nielsen K.F."/>
            <person name="Workman M."/>
            <person name="Frisvad J.C."/>
        </authorList>
    </citation>
    <scope>NUCLEOTIDE SEQUENCE [LARGE SCALE GENOMIC DNA]</scope>
    <source>
        <strain evidence="3 4">CBS 141311</strain>
    </source>
</reference>
<gene>
    <name evidence="3" type="ORF">PENARI_c023G08791</name>
</gene>
<dbReference type="STRING" id="1835702.A0A1F5L8A0"/>
<dbReference type="RefSeq" id="XP_022484632.1">
    <property type="nucleotide sequence ID" value="XM_022635589.1"/>
</dbReference>
<dbReference type="Proteomes" id="UP000177622">
    <property type="component" value="Unassembled WGS sequence"/>
</dbReference>
<sequence>MSYLENVCDQGPTTIIHPTPWTGIGTALFVYLAKVGTLARQRALVKNLSLVGKSEEIQNQLKTDLVESARDTEAALLAFRAPSKDRVEDTGDPSTPLKHLQQLVQVYRLSALLELYRNFPALLNGQVGALSEEPAPAHKILALTTAILTTIATIPQTSGVNSLLTLPLIIAGSTLQSTIKSTPRQFREGSWAILSDDIVSLSSQDDVQLYWRNFVRSRLQAIRDYVGIATVSRAIEIVEKVWTRCDMQALSLPMEFIQWIDVMVDEKLEAIFG</sequence>
<dbReference type="OrthoDB" id="39175at2759"/>
<protein>
    <submittedName>
        <fullName evidence="3">Uncharacterized protein</fullName>
    </submittedName>
</protein>
<dbReference type="AlphaFoldDB" id="A0A1F5L8A0"/>
<dbReference type="GO" id="GO:0005634">
    <property type="term" value="C:nucleus"/>
    <property type="evidence" value="ECO:0007669"/>
    <property type="project" value="UniProtKB-SubCell"/>
</dbReference>
<dbReference type="GO" id="GO:0000976">
    <property type="term" value="F:transcription cis-regulatory region binding"/>
    <property type="evidence" value="ECO:0007669"/>
    <property type="project" value="TreeGrafter"/>
</dbReference>
<proteinExistence type="predicted"/>
<dbReference type="PANTHER" id="PTHR37534:SF44">
    <property type="entry name" value="ZN(II)2CYS6 TRANSCRIPTION FACTOR (EUROFUNG)"/>
    <property type="match status" value="1"/>
</dbReference>